<feature type="compositionally biased region" description="Low complexity" evidence="1">
    <location>
        <begin position="337"/>
        <end position="354"/>
    </location>
</feature>
<dbReference type="Gene3D" id="3.40.140.10">
    <property type="entry name" value="Cytidine Deaminase, domain 2"/>
    <property type="match status" value="1"/>
</dbReference>
<gene>
    <name evidence="2" type="ORF">GSLYS_00016770001</name>
</gene>
<feature type="compositionally biased region" description="Low complexity" evidence="1">
    <location>
        <begin position="414"/>
        <end position="437"/>
    </location>
</feature>
<comment type="caution">
    <text evidence="2">The sequence shown here is derived from an EMBL/GenBank/DDBJ whole genome shotgun (WGS) entry which is preliminary data.</text>
</comment>
<dbReference type="InterPro" id="IPR036116">
    <property type="entry name" value="FN3_sf"/>
</dbReference>
<dbReference type="Pfam" id="PF18750">
    <property type="entry name" value="SNAD4"/>
    <property type="match status" value="1"/>
</dbReference>
<dbReference type="CDD" id="cd00063">
    <property type="entry name" value="FN3"/>
    <property type="match status" value="1"/>
</dbReference>
<keyword evidence="3" id="KW-1185">Reference proteome</keyword>
<evidence type="ECO:0000313" key="2">
    <source>
        <dbReference type="EMBL" id="CAL1543236.1"/>
    </source>
</evidence>
<evidence type="ECO:0008006" key="4">
    <source>
        <dbReference type="Google" id="ProtNLM"/>
    </source>
</evidence>
<dbReference type="InterPro" id="IPR013783">
    <property type="entry name" value="Ig-like_fold"/>
</dbReference>
<dbReference type="Proteomes" id="UP001497497">
    <property type="component" value="Unassembled WGS sequence"/>
</dbReference>
<dbReference type="Gene3D" id="2.60.40.10">
    <property type="entry name" value="Immunoglobulins"/>
    <property type="match status" value="1"/>
</dbReference>
<dbReference type="EMBL" id="CAXITT010000535">
    <property type="protein sequence ID" value="CAL1543236.1"/>
    <property type="molecule type" value="Genomic_DNA"/>
</dbReference>
<protein>
    <recommendedName>
        <fullName evidence="4">APOBEC-like N-terminal domain-containing protein</fullName>
    </recommendedName>
</protein>
<feature type="region of interest" description="Disordered" evidence="1">
    <location>
        <begin position="332"/>
        <end position="480"/>
    </location>
</feature>
<proteinExistence type="predicted"/>
<dbReference type="SUPFAM" id="SSF49265">
    <property type="entry name" value="Fibronectin type III"/>
    <property type="match status" value="1"/>
</dbReference>
<dbReference type="InterPro" id="IPR003961">
    <property type="entry name" value="FN3_dom"/>
</dbReference>
<organism evidence="2 3">
    <name type="scientific">Lymnaea stagnalis</name>
    <name type="common">Great pond snail</name>
    <name type="synonym">Helix stagnalis</name>
    <dbReference type="NCBI Taxonomy" id="6523"/>
    <lineage>
        <taxon>Eukaryota</taxon>
        <taxon>Metazoa</taxon>
        <taxon>Spiralia</taxon>
        <taxon>Lophotrochozoa</taxon>
        <taxon>Mollusca</taxon>
        <taxon>Gastropoda</taxon>
        <taxon>Heterobranchia</taxon>
        <taxon>Euthyneura</taxon>
        <taxon>Panpulmonata</taxon>
        <taxon>Hygrophila</taxon>
        <taxon>Lymnaeoidea</taxon>
        <taxon>Lymnaeidae</taxon>
        <taxon>Lymnaea</taxon>
    </lineage>
</organism>
<sequence>MAKDDFDIFWRSHLMTPTQGYQIPEPTILYWNSTKDELSNFPWTRREGTPRSHATAAVARDLMTQVRVANKRALISVTIVQNYSPCFDCAEELLKTISLAGEKQIKLDISLAFVALHRIRRQSWVWRGLREAHSDVTINESNDNSLALRNLKNAGVRMSTFTPDTWTFLFTFLGNGLTSCTPGKFLGGKYGNCDSRLEEDRLMQQELVQILKGLHILSESVSPENTSLVIEWNHPPLLLERVQEYKICCKKVTAKNKDGDDTLWKMSQALDKVGIRATVAGEMTWCKVTGLDTDAFYDVTVEATISGMVVCQGRKLLKTANKVIIPALQTPTLQRKSSTTSARPRTSTTTSTSPHGGAVSPQTTSVRRSNSTRESGTSAGARITSGVSEGPASPRCGTVINAEGSGRSAGVGTANSGLSRSNSLRLTSSRPTTPTASVSERGVGGGARVNEKYGTRNGDSLQRKVSTSSLCSVGSAKSDR</sequence>
<feature type="compositionally biased region" description="Polar residues" evidence="1">
    <location>
        <begin position="457"/>
        <end position="472"/>
    </location>
</feature>
<reference evidence="2 3" key="1">
    <citation type="submission" date="2024-04" db="EMBL/GenBank/DDBJ databases">
        <authorList>
            <consortium name="Genoscope - CEA"/>
            <person name="William W."/>
        </authorList>
    </citation>
    <scope>NUCLEOTIDE SEQUENCE [LARGE SCALE GENOMIC DNA]</scope>
</reference>
<evidence type="ECO:0000313" key="3">
    <source>
        <dbReference type="Proteomes" id="UP001497497"/>
    </source>
</evidence>
<feature type="compositionally biased region" description="Polar residues" evidence="1">
    <location>
        <begin position="360"/>
        <end position="378"/>
    </location>
</feature>
<dbReference type="AlphaFoldDB" id="A0AAV2I9K2"/>
<name>A0AAV2I9K2_LYMST</name>
<accession>A0AAV2I9K2</accession>
<evidence type="ECO:0000256" key="1">
    <source>
        <dbReference type="SAM" id="MobiDB-lite"/>
    </source>
</evidence>